<dbReference type="OrthoDB" id="9804872at2"/>
<dbReference type="SMART" id="SM00460">
    <property type="entry name" value="TGc"/>
    <property type="match status" value="1"/>
</dbReference>
<evidence type="ECO:0000313" key="2">
    <source>
        <dbReference type="EMBL" id="GAL64684.1"/>
    </source>
</evidence>
<reference evidence="2 3" key="1">
    <citation type="journal article" date="2014" name="Genome Announc.">
        <title>Draft Genome Sequences of Marine Flavobacterium Algibacter lectus Strains SS8 and NR4.</title>
        <authorList>
            <person name="Takatani N."/>
            <person name="Nakanishi M."/>
            <person name="Meirelles P."/>
            <person name="Mino S."/>
            <person name="Suda W."/>
            <person name="Oshima K."/>
            <person name="Hattori M."/>
            <person name="Ohkuma M."/>
            <person name="Hosokawa M."/>
            <person name="Miyashita K."/>
            <person name="Thompson F.L."/>
            <person name="Niwa A."/>
            <person name="Sawabe T."/>
            <person name="Sawabe T."/>
        </authorList>
    </citation>
    <scope>NUCLEOTIDE SEQUENCE [LARGE SCALE GENOMIC DNA]</scope>
    <source>
        <strain evidence="2 3">JCM 19300</strain>
    </source>
</reference>
<evidence type="ECO:0000259" key="1">
    <source>
        <dbReference type="SMART" id="SM00460"/>
    </source>
</evidence>
<organism evidence="2 3">
    <name type="scientific">Algibacter lectus</name>
    <dbReference type="NCBI Taxonomy" id="221126"/>
    <lineage>
        <taxon>Bacteria</taxon>
        <taxon>Pseudomonadati</taxon>
        <taxon>Bacteroidota</taxon>
        <taxon>Flavobacteriia</taxon>
        <taxon>Flavobacteriales</taxon>
        <taxon>Flavobacteriaceae</taxon>
        <taxon>Algibacter</taxon>
    </lineage>
</organism>
<dbReference type="Gene3D" id="3.10.620.30">
    <property type="match status" value="1"/>
</dbReference>
<dbReference type="AlphaFoldDB" id="A0A090VMX3"/>
<dbReference type="InterPro" id="IPR048930">
    <property type="entry name" value="Bact_transglu_N_2"/>
</dbReference>
<sequence length="281" mass="31384">MKFNVKSSLSYNVNGPTTFIFNIHALNTSSQTVLEENLTIDPAINHDVFTAHDGRSKFMRLKIQEPCNFSMSYSAIVDMSYKIIDENNSENLVSVVELDSYIASFLYPSRYCQSDKLMKFSFKEFGHYATVYDKVLAITEWIYNNIEYTSGSTDSQTSAIDTITERVGVCRDFAHLGIALCRALSIPARYFTGYAYQLNPPDFHACFEAYIDGDWIIFDSTKLVAVNGLVKIANGRDAADSAVASIFGNAVGTSITVDCQVMDDNFQPFIYGGNQKAISFQ</sequence>
<dbReference type="Pfam" id="PF01841">
    <property type="entry name" value="Transglut_core"/>
    <property type="match status" value="1"/>
</dbReference>
<dbReference type="Pfam" id="PF21295">
    <property type="entry name" value="Bact_transglu_N_2"/>
    <property type="match status" value="1"/>
</dbReference>
<dbReference type="Proteomes" id="UP000029644">
    <property type="component" value="Unassembled WGS sequence"/>
</dbReference>
<accession>A0A090VMX3</accession>
<feature type="domain" description="Transglutaminase-like" evidence="1">
    <location>
        <begin position="162"/>
        <end position="222"/>
    </location>
</feature>
<dbReference type="EMBL" id="BBNQ01000021">
    <property type="protein sequence ID" value="GAL64684.1"/>
    <property type="molecule type" value="Genomic_DNA"/>
</dbReference>
<gene>
    <name evidence="2" type="ORF">JCM19300_4500</name>
</gene>
<dbReference type="SUPFAM" id="SSF54001">
    <property type="entry name" value="Cysteine proteinases"/>
    <property type="match status" value="1"/>
</dbReference>
<evidence type="ECO:0000313" key="3">
    <source>
        <dbReference type="Proteomes" id="UP000029644"/>
    </source>
</evidence>
<proteinExistence type="predicted"/>
<dbReference type="InterPro" id="IPR002931">
    <property type="entry name" value="Transglutaminase-like"/>
</dbReference>
<dbReference type="Gene3D" id="2.60.40.2250">
    <property type="match status" value="1"/>
</dbReference>
<dbReference type="RefSeq" id="WP_042506499.1">
    <property type="nucleotide sequence ID" value="NZ_BBNQ01000021.1"/>
</dbReference>
<protein>
    <submittedName>
        <fullName evidence="2">Transglutaminase-like</fullName>
    </submittedName>
</protein>
<dbReference type="InterPro" id="IPR038765">
    <property type="entry name" value="Papain-like_cys_pep_sf"/>
</dbReference>
<dbReference type="PANTHER" id="PTHR33490">
    <property type="entry name" value="BLR5614 PROTEIN-RELATED"/>
    <property type="match status" value="1"/>
</dbReference>
<comment type="caution">
    <text evidence="2">The sequence shown here is derived from an EMBL/GenBank/DDBJ whole genome shotgun (WGS) entry which is preliminary data.</text>
</comment>
<dbReference type="PANTHER" id="PTHR33490:SF12">
    <property type="entry name" value="BLL5557 PROTEIN"/>
    <property type="match status" value="1"/>
</dbReference>
<name>A0A090VMX3_9FLAO</name>